<keyword evidence="3" id="KW-1185">Reference proteome</keyword>
<comment type="caution">
    <text evidence="2">The sequence shown here is derived from an EMBL/GenBank/DDBJ whole genome shotgun (WGS) entry which is preliminary data.</text>
</comment>
<reference evidence="2 3" key="1">
    <citation type="submission" date="2018-08" db="EMBL/GenBank/DDBJ databases">
        <title>Bacillus jemisoniae sp. nov., Bacillus chryseoplanitiae sp. nov., Bacillus resnikiae sp. nov., and Bacillus frankliniae sp. nov., isolated from Viking spacecraft and associated surfaces.</title>
        <authorList>
            <person name="Seuylemezian A."/>
            <person name="Vaishampayan P."/>
        </authorList>
    </citation>
    <scope>NUCLEOTIDE SEQUENCE [LARGE SCALE GENOMIC DNA]</scope>
    <source>
        <strain evidence="2 3">JJ-247</strain>
    </source>
</reference>
<accession>A0A398B8D7</accession>
<protein>
    <recommendedName>
        <fullName evidence="4">YqfQ-like protein</fullName>
    </recommendedName>
</protein>
<evidence type="ECO:0008006" key="4">
    <source>
        <dbReference type="Google" id="ProtNLM"/>
    </source>
</evidence>
<evidence type="ECO:0000313" key="3">
    <source>
        <dbReference type="Proteomes" id="UP000265816"/>
    </source>
</evidence>
<feature type="region of interest" description="Disordered" evidence="1">
    <location>
        <begin position="139"/>
        <end position="196"/>
    </location>
</feature>
<dbReference type="Pfam" id="PF14181">
    <property type="entry name" value="YqfQ"/>
    <property type="match status" value="1"/>
</dbReference>
<evidence type="ECO:0000256" key="1">
    <source>
        <dbReference type="SAM" id="MobiDB-lite"/>
    </source>
</evidence>
<dbReference type="OrthoDB" id="2860117at2"/>
<dbReference type="Proteomes" id="UP000265816">
    <property type="component" value="Unassembled WGS sequence"/>
</dbReference>
<feature type="compositionally biased region" description="Basic and acidic residues" evidence="1">
    <location>
        <begin position="163"/>
        <end position="177"/>
    </location>
</feature>
<evidence type="ECO:0000313" key="2">
    <source>
        <dbReference type="EMBL" id="RID83973.1"/>
    </source>
</evidence>
<sequence length="196" mass="20314">MQIGPGMMSPSPGFIGPGYTGFGPGSARLGFPSGRMPGAGPLAGMGRRARQGGGLLARLLGRGNPSGGMASFPGAGAAGRTGGGLLQAFANPGSINGFLANTQQVLRTAQTFGPMVKQYGPLVRNLPSMWKLYRELKNAPDHDSEGQDNEDKGAETLSPDIAEIAHSKEVHKMESPKKKGKTQAKARGASLPKLYV</sequence>
<organism evidence="2 3">
    <name type="scientific">Mesobacillus zeae</name>
    <dbReference type="NCBI Taxonomy" id="1917180"/>
    <lineage>
        <taxon>Bacteria</taxon>
        <taxon>Bacillati</taxon>
        <taxon>Bacillota</taxon>
        <taxon>Bacilli</taxon>
        <taxon>Bacillales</taxon>
        <taxon>Bacillaceae</taxon>
        <taxon>Mesobacillus</taxon>
    </lineage>
</organism>
<dbReference type="EMBL" id="QWVT01000024">
    <property type="protein sequence ID" value="RID83973.1"/>
    <property type="molecule type" value="Genomic_DNA"/>
</dbReference>
<gene>
    <name evidence="2" type="ORF">D1970_14540</name>
</gene>
<name>A0A398B8D7_9BACI</name>
<dbReference type="InterPro" id="IPR025571">
    <property type="entry name" value="YqfQ"/>
</dbReference>
<proteinExistence type="predicted"/>
<feature type="compositionally biased region" description="Basic and acidic residues" evidence="1">
    <location>
        <begin position="139"/>
        <end position="154"/>
    </location>
</feature>
<dbReference type="AlphaFoldDB" id="A0A398B8D7"/>